<dbReference type="AlphaFoldDB" id="A0AA40C6Z6"/>
<comment type="caution">
    <text evidence="3">The sequence shown here is derived from an EMBL/GenBank/DDBJ whole genome shotgun (WGS) entry which is preliminary data.</text>
</comment>
<feature type="compositionally biased region" description="Low complexity" evidence="1">
    <location>
        <begin position="288"/>
        <end position="302"/>
    </location>
</feature>
<dbReference type="EMBL" id="JAULSU010000002">
    <property type="protein sequence ID" value="KAK0626929.1"/>
    <property type="molecule type" value="Genomic_DNA"/>
</dbReference>
<keyword evidence="2" id="KW-0472">Membrane</keyword>
<evidence type="ECO:0000256" key="1">
    <source>
        <dbReference type="SAM" id="MobiDB-lite"/>
    </source>
</evidence>
<feature type="compositionally biased region" description="Low complexity" evidence="1">
    <location>
        <begin position="376"/>
        <end position="390"/>
    </location>
</feature>
<protein>
    <submittedName>
        <fullName evidence="3">Uncharacterized protein</fullName>
    </submittedName>
</protein>
<dbReference type="Proteomes" id="UP001175000">
    <property type="component" value="Unassembled WGS sequence"/>
</dbReference>
<feature type="compositionally biased region" description="Polar residues" evidence="1">
    <location>
        <begin position="170"/>
        <end position="179"/>
    </location>
</feature>
<feature type="region of interest" description="Disordered" evidence="1">
    <location>
        <begin position="170"/>
        <end position="197"/>
    </location>
</feature>
<gene>
    <name evidence="3" type="ORF">B0T14DRAFT_562793</name>
</gene>
<proteinExistence type="predicted"/>
<evidence type="ECO:0000313" key="3">
    <source>
        <dbReference type="EMBL" id="KAK0626929.1"/>
    </source>
</evidence>
<keyword evidence="2" id="KW-0812">Transmembrane</keyword>
<evidence type="ECO:0000256" key="2">
    <source>
        <dbReference type="SAM" id="Phobius"/>
    </source>
</evidence>
<feature type="region of interest" description="Disordered" evidence="1">
    <location>
        <begin position="233"/>
        <end position="252"/>
    </location>
</feature>
<name>A0AA40C6Z6_9PEZI</name>
<feature type="transmembrane region" description="Helical" evidence="2">
    <location>
        <begin position="202"/>
        <end position="226"/>
    </location>
</feature>
<keyword evidence="4" id="KW-1185">Reference proteome</keyword>
<evidence type="ECO:0000313" key="4">
    <source>
        <dbReference type="Proteomes" id="UP001175000"/>
    </source>
</evidence>
<reference evidence="3" key="1">
    <citation type="submission" date="2023-06" db="EMBL/GenBank/DDBJ databases">
        <title>Genome-scale phylogeny and comparative genomics of the fungal order Sordariales.</title>
        <authorList>
            <consortium name="Lawrence Berkeley National Laboratory"/>
            <person name="Hensen N."/>
            <person name="Bonometti L."/>
            <person name="Westerberg I."/>
            <person name="Brannstrom I.O."/>
            <person name="Guillou S."/>
            <person name="Cros-Aarteil S."/>
            <person name="Calhoun S."/>
            <person name="Haridas S."/>
            <person name="Kuo A."/>
            <person name="Mondo S."/>
            <person name="Pangilinan J."/>
            <person name="Riley R."/>
            <person name="Labutti K."/>
            <person name="Andreopoulos B."/>
            <person name="Lipzen A."/>
            <person name="Chen C."/>
            <person name="Yanf M."/>
            <person name="Daum C."/>
            <person name="Ng V."/>
            <person name="Clum A."/>
            <person name="Steindorff A."/>
            <person name="Ohm R."/>
            <person name="Martin F."/>
            <person name="Silar P."/>
            <person name="Natvig D."/>
            <person name="Lalanne C."/>
            <person name="Gautier V."/>
            <person name="Ament-Velasquez S.L."/>
            <person name="Kruys A."/>
            <person name="Hutchinson M.I."/>
            <person name="Powell A.J."/>
            <person name="Barry K."/>
            <person name="Miller A.N."/>
            <person name="Grigoriev I.V."/>
            <person name="Debuchy R."/>
            <person name="Gladieux P."/>
            <person name="Thoren M.H."/>
            <person name="Johannesson H."/>
        </authorList>
    </citation>
    <scope>NUCLEOTIDE SEQUENCE</scope>
    <source>
        <strain evidence="3">CBS 606.72</strain>
    </source>
</reference>
<feature type="region of interest" description="Disordered" evidence="1">
    <location>
        <begin position="283"/>
        <end position="316"/>
    </location>
</feature>
<accession>A0AA40C6Z6</accession>
<feature type="region of interest" description="Disordered" evidence="1">
    <location>
        <begin position="346"/>
        <end position="392"/>
    </location>
</feature>
<sequence>MTAIGPLTTTFKAPSSCTATPQIYQIFTSNEYRFEQGPLFTFGSDCFPSGYDAGPNRYYSPGFCPQGYTAACSRTDSQLTRSPTETALICCPTVLRYTCPGATEQESLGCTTTWKGAVAVIDVTVITDGTVSGPKTISESNGGISARGIEVRFRSGDLITKVDASQTFAATQGASRTLSLPTQTPTDPPAPTTGGGLTTGTAVGIGVGSALGLLLIAGTIFLCIWLRWRKMKKGRRVPRPRPPPKDLNRASTYTNGIVPSVFELSEDVSRDSIRSPRLDLSKRDLMGRGRTPTIATTRTSRTAMSEELEDTGKPYGFKHADGGGVGYLHPKAAELDSNPKFTAELDASSEFEPSIRSVSQKTVDSKRRERSKSGSRNRQSTPESVVSSSSWAVMRKDAVVATPWL</sequence>
<keyword evidence="2" id="KW-1133">Transmembrane helix</keyword>
<organism evidence="3 4">
    <name type="scientific">Immersiella caudata</name>
    <dbReference type="NCBI Taxonomy" id="314043"/>
    <lineage>
        <taxon>Eukaryota</taxon>
        <taxon>Fungi</taxon>
        <taxon>Dikarya</taxon>
        <taxon>Ascomycota</taxon>
        <taxon>Pezizomycotina</taxon>
        <taxon>Sordariomycetes</taxon>
        <taxon>Sordariomycetidae</taxon>
        <taxon>Sordariales</taxon>
        <taxon>Lasiosphaeriaceae</taxon>
        <taxon>Immersiella</taxon>
    </lineage>
</organism>